<dbReference type="Pfam" id="PF13923">
    <property type="entry name" value="zf-C3HC4_2"/>
    <property type="match status" value="1"/>
</dbReference>
<protein>
    <recommendedName>
        <fullName evidence="2">E3 ubiquitin-protein ligase CHFR</fullName>
    </recommendedName>
</protein>
<dbReference type="PANTHER" id="PTHR16079">
    <property type="entry name" value="UBIQUITIN LIGASE PROTEIN CHFR"/>
    <property type="match status" value="1"/>
</dbReference>
<dbReference type="GO" id="GO:0004842">
    <property type="term" value="F:ubiquitin-protein transferase activity"/>
    <property type="evidence" value="ECO:0007669"/>
    <property type="project" value="TreeGrafter"/>
</dbReference>
<dbReference type="Gene3D" id="2.60.200.20">
    <property type="match status" value="1"/>
</dbReference>
<name>A0AAV1US57_9STRA</name>
<sequence length="491" mass="53562">MLCGVALGSWEFSAAFCVGRSRGCEVSIVTSEDTRTVSKRHVGFVPLMETLTTAAGSGSGKRRWVVHDLETLNGTAVNGEEVPTGGSRELRDRDEVVLASTMRQCVRLQVQFRDEACSRIIVKALVCSSTLSPAPLHRRLVTPGTVARRLPRRDVVAAASGAGTGLDRSVVTSAGSPAVVRTGCRSGGLLAGTVRSDANLMTPPPQSLSQKRTRTSPRHGAGETKSVDKSDKRRSRSQSQQRKRSRRGGVTDEEDEAALEGVAGMEKDVVSAAKRAQEHEKEERERLMMCSVCLEYYHGSATLPCSHTFCGYCISKWFRHSLSCPECRNVVKTVPVRNRALDELVERLVGHTEAYKSHVRRRARKQRRLVESRQYDGGGSDDNEDAAEGAVRGVGCLQLGGTRTGEPRLRASIFTRWSADERRAFAAYISNLFGEARLATCKKVGLTPLAVDTSNTNQLITAAQNLLLDCGNFLMTSNGCCQRLQIFLLFG</sequence>
<dbReference type="SMART" id="SM00184">
    <property type="entry name" value="RING"/>
    <property type="match status" value="1"/>
</dbReference>
<dbReference type="InterPro" id="IPR052256">
    <property type="entry name" value="E3_ubiquitin-ligase_CHFR"/>
</dbReference>
<dbReference type="SUPFAM" id="SSF49879">
    <property type="entry name" value="SMAD/FHA domain"/>
    <property type="match status" value="1"/>
</dbReference>
<dbReference type="Pfam" id="PF00498">
    <property type="entry name" value="FHA"/>
    <property type="match status" value="1"/>
</dbReference>
<evidence type="ECO:0000256" key="2">
    <source>
        <dbReference type="ARBA" id="ARBA00017908"/>
    </source>
</evidence>
<accession>A0AAV1US57</accession>
<dbReference type="SUPFAM" id="SSF57850">
    <property type="entry name" value="RING/U-box"/>
    <property type="match status" value="1"/>
</dbReference>
<dbReference type="PROSITE" id="PS00518">
    <property type="entry name" value="ZF_RING_1"/>
    <property type="match status" value="1"/>
</dbReference>
<feature type="domain" description="RING-type" evidence="9">
    <location>
        <begin position="290"/>
        <end position="328"/>
    </location>
</feature>
<keyword evidence="4 6" id="KW-0863">Zinc-finger</keyword>
<reference evidence="10" key="1">
    <citation type="submission" date="2024-01" db="EMBL/GenBank/DDBJ databases">
        <authorList>
            <person name="Webb A."/>
        </authorList>
    </citation>
    <scope>NUCLEOTIDE SEQUENCE</scope>
    <source>
        <strain evidence="10">Pm1</strain>
    </source>
</reference>
<gene>
    <name evidence="10" type="ORF">PM001_LOCUS21059</name>
</gene>
<dbReference type="GO" id="GO:0016567">
    <property type="term" value="P:protein ubiquitination"/>
    <property type="evidence" value="ECO:0007669"/>
    <property type="project" value="TreeGrafter"/>
</dbReference>
<dbReference type="InterPro" id="IPR001841">
    <property type="entry name" value="Znf_RING"/>
</dbReference>
<dbReference type="PROSITE" id="PS50089">
    <property type="entry name" value="ZF_RING_2"/>
    <property type="match status" value="1"/>
</dbReference>
<dbReference type="GO" id="GO:0006511">
    <property type="term" value="P:ubiquitin-dependent protein catabolic process"/>
    <property type="evidence" value="ECO:0007669"/>
    <property type="project" value="TreeGrafter"/>
</dbReference>
<dbReference type="AlphaFoldDB" id="A0AAV1US57"/>
<evidence type="ECO:0000256" key="6">
    <source>
        <dbReference type="PROSITE-ProRule" id="PRU00175"/>
    </source>
</evidence>
<evidence type="ECO:0000259" key="8">
    <source>
        <dbReference type="PROSITE" id="PS50006"/>
    </source>
</evidence>
<feature type="region of interest" description="Disordered" evidence="7">
    <location>
        <begin position="195"/>
        <end position="264"/>
    </location>
</feature>
<evidence type="ECO:0000313" key="11">
    <source>
        <dbReference type="Proteomes" id="UP001162060"/>
    </source>
</evidence>
<feature type="domain" description="FHA" evidence="8">
    <location>
        <begin position="16"/>
        <end position="82"/>
    </location>
</feature>
<dbReference type="Gene3D" id="3.30.40.10">
    <property type="entry name" value="Zinc/RING finger domain, C3HC4 (zinc finger)"/>
    <property type="match status" value="1"/>
</dbReference>
<evidence type="ECO:0000256" key="1">
    <source>
        <dbReference type="ARBA" id="ARBA00005797"/>
    </source>
</evidence>
<dbReference type="GO" id="GO:0008270">
    <property type="term" value="F:zinc ion binding"/>
    <property type="evidence" value="ECO:0007669"/>
    <property type="project" value="UniProtKB-KW"/>
</dbReference>
<evidence type="ECO:0000256" key="5">
    <source>
        <dbReference type="ARBA" id="ARBA00022833"/>
    </source>
</evidence>
<comment type="caution">
    <text evidence="10">The sequence shown here is derived from an EMBL/GenBank/DDBJ whole genome shotgun (WGS) entry which is preliminary data.</text>
</comment>
<evidence type="ECO:0000313" key="10">
    <source>
        <dbReference type="EMBL" id="CAK7935909.1"/>
    </source>
</evidence>
<dbReference type="EMBL" id="CAKLBY020000223">
    <property type="protein sequence ID" value="CAK7935909.1"/>
    <property type="molecule type" value="Genomic_DNA"/>
</dbReference>
<proteinExistence type="inferred from homology"/>
<dbReference type="InterPro" id="IPR000253">
    <property type="entry name" value="FHA_dom"/>
</dbReference>
<organism evidence="10 11">
    <name type="scientific">Peronospora matthiolae</name>
    <dbReference type="NCBI Taxonomy" id="2874970"/>
    <lineage>
        <taxon>Eukaryota</taxon>
        <taxon>Sar</taxon>
        <taxon>Stramenopiles</taxon>
        <taxon>Oomycota</taxon>
        <taxon>Peronosporomycetes</taxon>
        <taxon>Peronosporales</taxon>
        <taxon>Peronosporaceae</taxon>
        <taxon>Peronospora</taxon>
    </lineage>
</organism>
<dbReference type="InterPro" id="IPR013083">
    <property type="entry name" value="Znf_RING/FYVE/PHD"/>
</dbReference>
<feature type="compositionally biased region" description="Basic residues" evidence="7">
    <location>
        <begin position="232"/>
        <end position="247"/>
    </location>
</feature>
<evidence type="ECO:0000256" key="7">
    <source>
        <dbReference type="SAM" id="MobiDB-lite"/>
    </source>
</evidence>
<dbReference type="PANTHER" id="PTHR16079:SF4">
    <property type="entry name" value="E3 UBIQUITIN-PROTEIN LIGASE CHFR"/>
    <property type="match status" value="1"/>
</dbReference>
<keyword evidence="5" id="KW-0862">Zinc</keyword>
<evidence type="ECO:0000259" key="9">
    <source>
        <dbReference type="PROSITE" id="PS50089"/>
    </source>
</evidence>
<dbReference type="PROSITE" id="PS50006">
    <property type="entry name" value="FHA_DOMAIN"/>
    <property type="match status" value="1"/>
</dbReference>
<evidence type="ECO:0000256" key="4">
    <source>
        <dbReference type="ARBA" id="ARBA00022771"/>
    </source>
</evidence>
<evidence type="ECO:0000256" key="3">
    <source>
        <dbReference type="ARBA" id="ARBA00022723"/>
    </source>
</evidence>
<comment type="similarity">
    <text evidence="1">Belongs to the CHFR family.</text>
</comment>
<dbReference type="InterPro" id="IPR008984">
    <property type="entry name" value="SMAD_FHA_dom_sf"/>
</dbReference>
<dbReference type="Proteomes" id="UP001162060">
    <property type="component" value="Unassembled WGS sequence"/>
</dbReference>
<dbReference type="CDD" id="cd00060">
    <property type="entry name" value="FHA"/>
    <property type="match status" value="1"/>
</dbReference>
<dbReference type="GO" id="GO:0005634">
    <property type="term" value="C:nucleus"/>
    <property type="evidence" value="ECO:0007669"/>
    <property type="project" value="TreeGrafter"/>
</dbReference>
<keyword evidence="3" id="KW-0479">Metal-binding</keyword>
<dbReference type="InterPro" id="IPR017907">
    <property type="entry name" value="Znf_RING_CS"/>
</dbReference>
<feature type="compositionally biased region" description="Basic and acidic residues" evidence="7">
    <location>
        <begin position="220"/>
        <end position="231"/>
    </location>
</feature>